<dbReference type="PANTHER" id="PTHR43711">
    <property type="entry name" value="TWO-COMPONENT HISTIDINE KINASE"/>
    <property type="match status" value="1"/>
</dbReference>
<dbReference type="Proteomes" id="UP000217507">
    <property type="component" value="Chromosome"/>
</dbReference>
<dbReference type="Gene3D" id="3.30.450.20">
    <property type="entry name" value="PAS domain"/>
    <property type="match status" value="1"/>
</dbReference>
<keyword evidence="4" id="KW-0808">Transferase</keyword>
<dbReference type="PROSITE" id="PS50109">
    <property type="entry name" value="HIS_KIN"/>
    <property type="match status" value="1"/>
</dbReference>
<dbReference type="PRINTS" id="PR00344">
    <property type="entry name" value="BCTRLSENSOR"/>
</dbReference>
<evidence type="ECO:0000313" key="10">
    <source>
        <dbReference type="EMBL" id="BAY71520.1"/>
    </source>
</evidence>
<evidence type="ECO:0000256" key="2">
    <source>
        <dbReference type="ARBA" id="ARBA00012438"/>
    </source>
</evidence>
<feature type="region of interest" description="Disordered" evidence="7">
    <location>
        <begin position="1"/>
        <end position="21"/>
    </location>
</feature>
<dbReference type="Gene3D" id="1.10.287.130">
    <property type="match status" value="1"/>
</dbReference>
<feature type="domain" description="Histidine kinase" evidence="8">
    <location>
        <begin position="223"/>
        <end position="454"/>
    </location>
</feature>
<accession>A0A1Z4KR86</accession>
<dbReference type="SMART" id="SM00091">
    <property type="entry name" value="PAS"/>
    <property type="match status" value="1"/>
</dbReference>
<evidence type="ECO:0000256" key="6">
    <source>
        <dbReference type="ARBA" id="ARBA00023012"/>
    </source>
</evidence>
<keyword evidence="6" id="KW-0902">Two-component regulatory system</keyword>
<dbReference type="SUPFAM" id="SSF47384">
    <property type="entry name" value="Homodimeric domain of signal transducing histidine kinase"/>
    <property type="match status" value="1"/>
</dbReference>
<dbReference type="InterPro" id="IPR013767">
    <property type="entry name" value="PAS_fold"/>
</dbReference>
<dbReference type="SUPFAM" id="SSF55874">
    <property type="entry name" value="ATPase domain of HSP90 chaperone/DNA topoisomerase II/histidine kinase"/>
    <property type="match status" value="1"/>
</dbReference>
<name>A0A1Z4KR86_ANAVA</name>
<dbReference type="InterPro" id="IPR005467">
    <property type="entry name" value="His_kinase_dom"/>
</dbReference>
<dbReference type="Pfam" id="PF02518">
    <property type="entry name" value="HATPase_c"/>
    <property type="match status" value="1"/>
</dbReference>
<dbReference type="PANTHER" id="PTHR43711:SF26">
    <property type="entry name" value="SENSOR HISTIDINE KINASE RCSC"/>
    <property type="match status" value="1"/>
</dbReference>
<evidence type="ECO:0000256" key="4">
    <source>
        <dbReference type="ARBA" id="ARBA00022679"/>
    </source>
</evidence>
<dbReference type="GO" id="GO:0006355">
    <property type="term" value="P:regulation of DNA-templated transcription"/>
    <property type="evidence" value="ECO:0007669"/>
    <property type="project" value="InterPro"/>
</dbReference>
<dbReference type="InterPro" id="IPR003661">
    <property type="entry name" value="HisK_dim/P_dom"/>
</dbReference>
<reference evidence="10 11" key="1">
    <citation type="submission" date="2017-06" db="EMBL/GenBank/DDBJ databases">
        <title>Genome sequencing of cyanobaciteial culture collection at National Institute for Environmental Studies (NIES).</title>
        <authorList>
            <person name="Hirose Y."/>
            <person name="Shimura Y."/>
            <person name="Fujisawa T."/>
            <person name="Nakamura Y."/>
            <person name="Kawachi M."/>
        </authorList>
    </citation>
    <scope>NUCLEOTIDE SEQUENCE [LARGE SCALE GENOMIC DNA]</scope>
    <source>
        <strain evidence="10 11">NIES-23</strain>
    </source>
</reference>
<evidence type="ECO:0000256" key="5">
    <source>
        <dbReference type="ARBA" id="ARBA00022777"/>
    </source>
</evidence>
<dbReference type="InterPro" id="IPR000014">
    <property type="entry name" value="PAS"/>
</dbReference>
<evidence type="ECO:0000313" key="11">
    <source>
        <dbReference type="Proteomes" id="UP000217507"/>
    </source>
</evidence>
<evidence type="ECO:0000256" key="3">
    <source>
        <dbReference type="ARBA" id="ARBA00022553"/>
    </source>
</evidence>
<dbReference type="SUPFAM" id="SSF55785">
    <property type="entry name" value="PYP-like sensor domain (PAS domain)"/>
    <property type="match status" value="1"/>
</dbReference>
<gene>
    <name evidence="10" type="ORF">NIES23_43400</name>
</gene>
<evidence type="ECO:0000259" key="9">
    <source>
        <dbReference type="PROSITE" id="PS50112"/>
    </source>
</evidence>
<feature type="domain" description="PAS" evidence="9">
    <location>
        <begin position="58"/>
        <end position="121"/>
    </location>
</feature>
<protein>
    <recommendedName>
        <fullName evidence="2">histidine kinase</fullName>
        <ecNumber evidence="2">2.7.13.3</ecNumber>
    </recommendedName>
</protein>
<dbReference type="AlphaFoldDB" id="A0A1Z4KR86"/>
<dbReference type="InterPro" id="IPR036890">
    <property type="entry name" value="HATPase_C_sf"/>
</dbReference>
<proteinExistence type="predicted"/>
<dbReference type="InterPro" id="IPR050736">
    <property type="entry name" value="Sensor_HK_Regulatory"/>
</dbReference>
<dbReference type="InterPro" id="IPR036097">
    <property type="entry name" value="HisK_dim/P_sf"/>
</dbReference>
<dbReference type="Pfam" id="PF00989">
    <property type="entry name" value="PAS"/>
    <property type="match status" value="1"/>
</dbReference>
<evidence type="ECO:0000256" key="1">
    <source>
        <dbReference type="ARBA" id="ARBA00000085"/>
    </source>
</evidence>
<dbReference type="Pfam" id="PF00512">
    <property type="entry name" value="HisKA"/>
    <property type="match status" value="1"/>
</dbReference>
<comment type="catalytic activity">
    <reaction evidence="1">
        <text>ATP + protein L-histidine = ADP + protein N-phospho-L-histidine.</text>
        <dbReference type="EC" id="2.7.13.3"/>
    </reaction>
</comment>
<dbReference type="SMR" id="A0A1Z4KR86"/>
<dbReference type="PROSITE" id="PS50112">
    <property type="entry name" value="PAS"/>
    <property type="match status" value="1"/>
</dbReference>
<dbReference type="InterPro" id="IPR035965">
    <property type="entry name" value="PAS-like_dom_sf"/>
</dbReference>
<organism evidence="10 11">
    <name type="scientific">Trichormus variabilis NIES-23</name>
    <dbReference type="NCBI Taxonomy" id="1973479"/>
    <lineage>
        <taxon>Bacteria</taxon>
        <taxon>Bacillati</taxon>
        <taxon>Cyanobacteriota</taxon>
        <taxon>Cyanophyceae</taxon>
        <taxon>Nostocales</taxon>
        <taxon>Nostocaceae</taxon>
        <taxon>Trichormus</taxon>
    </lineage>
</organism>
<dbReference type="EC" id="2.7.13.3" evidence="2"/>
<dbReference type="InterPro" id="IPR003594">
    <property type="entry name" value="HATPase_dom"/>
</dbReference>
<dbReference type="CDD" id="cd00130">
    <property type="entry name" value="PAS"/>
    <property type="match status" value="1"/>
</dbReference>
<dbReference type="CDD" id="cd00082">
    <property type="entry name" value="HisKA"/>
    <property type="match status" value="1"/>
</dbReference>
<dbReference type="EMBL" id="AP018216">
    <property type="protein sequence ID" value="BAY71520.1"/>
    <property type="molecule type" value="Genomic_DNA"/>
</dbReference>
<dbReference type="SMART" id="SM00388">
    <property type="entry name" value="HisKA"/>
    <property type="match status" value="1"/>
</dbReference>
<dbReference type="NCBIfam" id="TIGR00229">
    <property type="entry name" value="sensory_box"/>
    <property type="match status" value="1"/>
</dbReference>
<evidence type="ECO:0000256" key="7">
    <source>
        <dbReference type="SAM" id="MobiDB-lite"/>
    </source>
</evidence>
<sequence length="459" mass="51428">MSLNQRSPTVGGTPSLWHQTHTPQTILPKTPVYLETATELASHQEFDTAAKLHRTEEELRWYRMMYDNIPTIYFSLDAAGLILTVNHFGANFLGYTPEQLLQQPIAQLFAQSDQARLSNAVISLCKTAPHDAVNYGNFQLKKIIDGIKSVKVTLRLIPNEGKSLAKNLTILMLCEAITSLEPGVASQEDGNNLVQNLPQLQSHPAQLKELESLNHLQEEFFSTVSHELRTPLTNMKMAIQMLGITLHREHNLFSATTKPTNEGSKAACYFNILENECDRQINLINNFLELQRLDTNAKPWVLETIHIPQWLWRVVEEFKSRNFDICKQKLHISISPALATLTSNPCSLERILIELLTNACKFSPPEGEITVTAQIKSQNILLQVINSGVEIPQSELPHIFDKFYRIPSNDPGKQGGTGLGLALVQKLIKQLGGTIEVESGSNRTCFSIQLVLPQPKIVE</sequence>
<dbReference type="Gene3D" id="3.30.565.10">
    <property type="entry name" value="Histidine kinase-like ATPase, C-terminal domain"/>
    <property type="match status" value="1"/>
</dbReference>
<dbReference type="InterPro" id="IPR004358">
    <property type="entry name" value="Sig_transdc_His_kin-like_C"/>
</dbReference>
<dbReference type="CDD" id="cd00075">
    <property type="entry name" value="HATPase"/>
    <property type="match status" value="1"/>
</dbReference>
<keyword evidence="3" id="KW-0597">Phosphoprotein</keyword>
<keyword evidence="5 10" id="KW-0418">Kinase</keyword>
<dbReference type="GO" id="GO:0000155">
    <property type="term" value="F:phosphorelay sensor kinase activity"/>
    <property type="evidence" value="ECO:0007669"/>
    <property type="project" value="InterPro"/>
</dbReference>
<dbReference type="SMART" id="SM00387">
    <property type="entry name" value="HATPase_c"/>
    <property type="match status" value="1"/>
</dbReference>
<evidence type="ECO:0000259" key="8">
    <source>
        <dbReference type="PROSITE" id="PS50109"/>
    </source>
</evidence>